<evidence type="ECO:0000256" key="2">
    <source>
        <dbReference type="ARBA" id="ARBA00022525"/>
    </source>
</evidence>
<feature type="signal peptide" evidence="6">
    <location>
        <begin position="1"/>
        <end position="27"/>
    </location>
</feature>
<evidence type="ECO:0000256" key="6">
    <source>
        <dbReference type="SAM" id="SignalP"/>
    </source>
</evidence>
<dbReference type="RefSeq" id="WP_092357039.1">
    <property type="nucleotide sequence ID" value="NZ_FOIN01000068.1"/>
</dbReference>
<dbReference type="NCBIfam" id="TIGR04226">
    <property type="entry name" value="RrgB_K2N_iso_D2"/>
    <property type="match status" value="1"/>
</dbReference>
<dbReference type="NCBIfam" id="NF033902">
    <property type="entry name" value="iso_D2_wall_anc"/>
    <property type="match status" value="1"/>
</dbReference>
<accession>A0A1I0HYS7</accession>
<evidence type="ECO:0000313" key="8">
    <source>
        <dbReference type="EMBL" id="SET89277.1"/>
    </source>
</evidence>
<dbReference type="InterPro" id="IPR026466">
    <property type="entry name" value="Fim_isopep_form_D2_dom"/>
</dbReference>
<dbReference type="InterPro" id="IPR032334">
    <property type="entry name" value="GramPos_pilinBB"/>
</dbReference>
<sequence>MKNNIKKLFSTIIVFLMAVALVMPVGASDKVDPKDNPEIDVTKTTGSITMKKKGSQFSVYKVLDATAKAGQNVFTYSKNSAFESFFGNEAYGNFTIEKIAELPNELNIRNEDGTITDPIKETVKLTIPLQKFIEDNGVQPVATITCPNDGTAVTVDNLGIGFYLIVETATHSDSASVASKSMLVPLPIIEGNKPDYSWNYNLNITPKDEPVPLDKNIRKQNGEEFELVSSSTNNIGDILEYQVDTAIPHYDDKTDLESIKYIITDTLSVGLDFINQDKLSIVVADFSGNNKTLVKDVDYTIEYNGKTMTINFVYSNIMAYNTLQLRYNVVINENAIVGGGANPNKVELEYTNNPNTGTTSKPWDETKTYTYGIQILKHDVSDENVRLAGAAFELQDEAGKVIAAYEYDKEGKLIVTGDGKVETDKEGLAYFVGLEAGTYYLKETKAPEGYQILDGRATLVIEADLETGDAVYTLNGTVIAETTAIENGGSASKVVVTKFANTKGFNLPKTGGAGTWMFTVGGILIMASMVTVFVKLRKKEN</sequence>
<reference evidence="9" key="1">
    <citation type="submission" date="2016-10" db="EMBL/GenBank/DDBJ databases">
        <authorList>
            <person name="Varghese N."/>
            <person name="Submissions S."/>
        </authorList>
    </citation>
    <scope>NUCLEOTIDE SEQUENCE [LARGE SCALE GENOMIC DNA]</scope>
    <source>
        <strain evidence="9">DSM 1551</strain>
    </source>
</reference>
<keyword evidence="5" id="KW-1133">Transmembrane helix</keyword>
<feature type="transmembrane region" description="Helical" evidence="5">
    <location>
        <begin position="516"/>
        <end position="536"/>
    </location>
</feature>
<organism evidence="8 9">
    <name type="scientific">Thomasclavelia cocleata</name>
    <dbReference type="NCBI Taxonomy" id="69824"/>
    <lineage>
        <taxon>Bacteria</taxon>
        <taxon>Bacillati</taxon>
        <taxon>Bacillota</taxon>
        <taxon>Erysipelotrichia</taxon>
        <taxon>Erysipelotrichales</taxon>
        <taxon>Coprobacillaceae</taxon>
        <taxon>Thomasclavelia</taxon>
    </lineage>
</organism>
<dbReference type="GeneID" id="78289651"/>
<dbReference type="Gene3D" id="2.60.40.10">
    <property type="entry name" value="Immunoglobulins"/>
    <property type="match status" value="2"/>
</dbReference>
<dbReference type="OrthoDB" id="2056845at2"/>
<dbReference type="EMBL" id="FOIN01000068">
    <property type="protein sequence ID" value="SET89277.1"/>
    <property type="molecule type" value="Genomic_DNA"/>
</dbReference>
<dbReference type="InterPro" id="IPR013783">
    <property type="entry name" value="Ig-like_fold"/>
</dbReference>
<evidence type="ECO:0000313" key="9">
    <source>
        <dbReference type="Proteomes" id="UP000198558"/>
    </source>
</evidence>
<keyword evidence="2" id="KW-0964">Secreted</keyword>
<keyword evidence="1" id="KW-0134">Cell wall</keyword>
<dbReference type="InterPro" id="IPR048052">
    <property type="entry name" value="FM1-like"/>
</dbReference>
<protein>
    <submittedName>
        <fullName evidence="8">LPXTG-motif cell wall anchor domain-containing protein/fimbrial isopeptide formation D2 domain-containing protein</fullName>
    </submittedName>
</protein>
<dbReference type="AlphaFoldDB" id="A0A1I0HYS7"/>
<evidence type="ECO:0000256" key="1">
    <source>
        <dbReference type="ARBA" id="ARBA00022512"/>
    </source>
</evidence>
<keyword evidence="4" id="KW-0572">Peptidoglycan-anchor</keyword>
<evidence type="ECO:0000256" key="5">
    <source>
        <dbReference type="SAM" id="Phobius"/>
    </source>
</evidence>
<name>A0A1I0HYS7_9FIRM</name>
<dbReference type="InterPro" id="IPR019931">
    <property type="entry name" value="LPXTG_anchor"/>
</dbReference>
<dbReference type="NCBIfam" id="TIGR01167">
    <property type="entry name" value="LPXTG_anchor"/>
    <property type="match status" value="1"/>
</dbReference>
<gene>
    <name evidence="8" type="ORF">SAMN04489758_1681</name>
</gene>
<dbReference type="Gene3D" id="2.60.40.740">
    <property type="match status" value="1"/>
</dbReference>
<dbReference type="Pfam" id="PF16569">
    <property type="entry name" value="GramPos_pilinBB"/>
    <property type="match status" value="1"/>
</dbReference>
<keyword evidence="5" id="KW-0812">Transmembrane</keyword>
<evidence type="ECO:0000256" key="4">
    <source>
        <dbReference type="ARBA" id="ARBA00023088"/>
    </source>
</evidence>
<dbReference type="PROSITE" id="PS50847">
    <property type="entry name" value="GRAM_POS_ANCHORING"/>
    <property type="match status" value="1"/>
</dbReference>
<proteinExistence type="predicted"/>
<feature type="chain" id="PRO_5011486481" evidence="6">
    <location>
        <begin position="28"/>
        <end position="541"/>
    </location>
</feature>
<evidence type="ECO:0000259" key="7">
    <source>
        <dbReference type="PROSITE" id="PS50847"/>
    </source>
</evidence>
<keyword evidence="9" id="KW-1185">Reference proteome</keyword>
<dbReference type="InterPro" id="IPR041033">
    <property type="entry name" value="SpaA_PFL_dom_1"/>
</dbReference>
<dbReference type="Pfam" id="PF17802">
    <property type="entry name" value="SpaA"/>
    <property type="match status" value="1"/>
</dbReference>
<dbReference type="Pfam" id="PF00746">
    <property type="entry name" value="Gram_pos_anchor"/>
    <property type="match status" value="1"/>
</dbReference>
<keyword evidence="5" id="KW-0472">Membrane</keyword>
<keyword evidence="3 6" id="KW-0732">Signal</keyword>
<feature type="domain" description="Gram-positive cocci surface proteins LPxTG" evidence="7">
    <location>
        <begin position="507"/>
        <end position="541"/>
    </location>
</feature>
<evidence type="ECO:0000256" key="3">
    <source>
        <dbReference type="ARBA" id="ARBA00022729"/>
    </source>
</evidence>
<dbReference type="Proteomes" id="UP000198558">
    <property type="component" value="Unassembled WGS sequence"/>
</dbReference>